<protein>
    <recommendedName>
        <fullName evidence="3">THAP-type domain-containing protein</fullName>
    </recommendedName>
</protein>
<gene>
    <name evidence="1" type="ORF">PMEA_00015363</name>
</gene>
<name>A0AAU9X1H3_9CNID</name>
<evidence type="ECO:0008006" key="3">
    <source>
        <dbReference type="Google" id="ProtNLM"/>
    </source>
</evidence>
<accession>A0AAU9X1H3</accession>
<sequence>MLILPTSLCCVPLCNGDSCYHHELKFHHLPGHEKDTKLREEWLVKIRRDKSPDFKIPKQMRVMMSIKVNQKLAQPLTKCNQKFSSSRHSYWLCKKSYRKVEMKRKQRKKK</sequence>
<dbReference type="SUPFAM" id="SSF57716">
    <property type="entry name" value="Glucocorticoid receptor-like (DNA-binding domain)"/>
    <property type="match status" value="1"/>
</dbReference>
<dbReference type="EMBL" id="CALNXJ010000027">
    <property type="protein sequence ID" value="CAH3133070.1"/>
    <property type="molecule type" value="Genomic_DNA"/>
</dbReference>
<proteinExistence type="predicted"/>
<reference evidence="1 2" key="1">
    <citation type="submission" date="2022-05" db="EMBL/GenBank/DDBJ databases">
        <authorList>
            <consortium name="Genoscope - CEA"/>
            <person name="William W."/>
        </authorList>
    </citation>
    <scope>NUCLEOTIDE SEQUENCE [LARGE SCALE GENOMIC DNA]</scope>
</reference>
<dbReference type="Proteomes" id="UP001159428">
    <property type="component" value="Unassembled WGS sequence"/>
</dbReference>
<evidence type="ECO:0000313" key="1">
    <source>
        <dbReference type="EMBL" id="CAH3133070.1"/>
    </source>
</evidence>
<organism evidence="1 2">
    <name type="scientific">Pocillopora meandrina</name>
    <dbReference type="NCBI Taxonomy" id="46732"/>
    <lineage>
        <taxon>Eukaryota</taxon>
        <taxon>Metazoa</taxon>
        <taxon>Cnidaria</taxon>
        <taxon>Anthozoa</taxon>
        <taxon>Hexacorallia</taxon>
        <taxon>Scleractinia</taxon>
        <taxon>Astrocoeniina</taxon>
        <taxon>Pocilloporidae</taxon>
        <taxon>Pocillopora</taxon>
    </lineage>
</organism>
<dbReference type="AlphaFoldDB" id="A0AAU9X1H3"/>
<keyword evidence="2" id="KW-1185">Reference proteome</keyword>
<evidence type="ECO:0000313" key="2">
    <source>
        <dbReference type="Proteomes" id="UP001159428"/>
    </source>
</evidence>
<comment type="caution">
    <text evidence="1">The sequence shown here is derived from an EMBL/GenBank/DDBJ whole genome shotgun (WGS) entry which is preliminary data.</text>
</comment>